<keyword evidence="1" id="KW-0812">Transmembrane</keyword>
<protein>
    <submittedName>
        <fullName evidence="2">Uncharacterized protein</fullName>
    </submittedName>
</protein>
<feature type="transmembrane region" description="Helical" evidence="1">
    <location>
        <begin position="12"/>
        <end position="32"/>
    </location>
</feature>
<evidence type="ECO:0000313" key="3">
    <source>
        <dbReference type="Proteomes" id="UP000178636"/>
    </source>
</evidence>
<dbReference type="STRING" id="1798664.A3C93_01950"/>
<keyword evidence="1" id="KW-1133">Transmembrane helix</keyword>
<accession>A0A1G2DCP3</accession>
<name>A0A1G2DCP3_9BACT</name>
<sequence>MTKIFSKNKQIILFYLLLSAVAYISSVAAFLGTNAMSLQYATLLSLFFPAVIFSPIWSNHVWVRENVLFLRKPLLHQVPIENIQEVTMTGLGDMHLIYKKNGQKRSLQINTWLYTKDTLRELLSLLKKKNRSIKIDPSVQEAFDWEWGLGMGTVTID</sequence>
<gene>
    <name evidence="2" type="ORF">A3C93_01950</name>
</gene>
<dbReference type="EMBL" id="MHLO01000050">
    <property type="protein sequence ID" value="OGZ10558.1"/>
    <property type="molecule type" value="Genomic_DNA"/>
</dbReference>
<keyword evidence="1" id="KW-0472">Membrane</keyword>
<organism evidence="2 3">
    <name type="scientific">Candidatus Lloydbacteria bacterium RIFCSPHIGHO2_02_FULL_54_17</name>
    <dbReference type="NCBI Taxonomy" id="1798664"/>
    <lineage>
        <taxon>Bacteria</taxon>
        <taxon>Candidatus Lloydiibacteriota</taxon>
    </lineage>
</organism>
<dbReference type="Proteomes" id="UP000178636">
    <property type="component" value="Unassembled WGS sequence"/>
</dbReference>
<comment type="caution">
    <text evidence="2">The sequence shown here is derived from an EMBL/GenBank/DDBJ whole genome shotgun (WGS) entry which is preliminary data.</text>
</comment>
<proteinExistence type="predicted"/>
<evidence type="ECO:0000313" key="2">
    <source>
        <dbReference type="EMBL" id="OGZ10558.1"/>
    </source>
</evidence>
<feature type="transmembrane region" description="Helical" evidence="1">
    <location>
        <begin position="38"/>
        <end position="57"/>
    </location>
</feature>
<dbReference type="AlphaFoldDB" id="A0A1G2DCP3"/>
<evidence type="ECO:0000256" key="1">
    <source>
        <dbReference type="SAM" id="Phobius"/>
    </source>
</evidence>
<reference evidence="2 3" key="1">
    <citation type="journal article" date="2016" name="Nat. Commun.">
        <title>Thousands of microbial genomes shed light on interconnected biogeochemical processes in an aquifer system.</title>
        <authorList>
            <person name="Anantharaman K."/>
            <person name="Brown C.T."/>
            <person name="Hug L.A."/>
            <person name="Sharon I."/>
            <person name="Castelle C.J."/>
            <person name="Probst A.J."/>
            <person name="Thomas B.C."/>
            <person name="Singh A."/>
            <person name="Wilkins M.J."/>
            <person name="Karaoz U."/>
            <person name="Brodie E.L."/>
            <person name="Williams K.H."/>
            <person name="Hubbard S.S."/>
            <person name="Banfield J.F."/>
        </authorList>
    </citation>
    <scope>NUCLEOTIDE SEQUENCE [LARGE SCALE GENOMIC DNA]</scope>
</reference>